<organism evidence="10 11">
    <name type="scientific">Waddlia chondrophila (strain ATCC VR-1470 / WSU 86-1044)</name>
    <dbReference type="NCBI Taxonomy" id="716544"/>
    <lineage>
        <taxon>Bacteria</taxon>
        <taxon>Pseudomonadati</taxon>
        <taxon>Chlamydiota</taxon>
        <taxon>Chlamydiia</taxon>
        <taxon>Parachlamydiales</taxon>
        <taxon>Waddliaceae</taxon>
        <taxon>Waddlia</taxon>
    </lineage>
</organism>
<dbReference type="SUPFAM" id="SSF51905">
    <property type="entry name" value="FAD/NAD(P)-binding domain"/>
    <property type="match status" value="1"/>
</dbReference>
<reference evidence="10 11" key="1">
    <citation type="journal article" date="2010" name="PLoS ONE">
        <title>The Waddlia genome: a window into chlamydial biology.</title>
        <authorList>
            <person name="Bertelli C."/>
            <person name="Collyn F."/>
            <person name="Croxatto A."/>
            <person name="Ruckert C."/>
            <person name="Polkinghorne A."/>
            <person name="Kebbi-Beghdadi C."/>
            <person name="Goesmann A."/>
            <person name="Vaughan L."/>
            <person name="Greub G."/>
        </authorList>
    </citation>
    <scope>NUCLEOTIDE SEQUENCE [LARGE SCALE GENOMIC DNA]</scope>
    <source>
        <strain evidence="11">ATCC VR-1470 / WSU 86-1044</strain>
    </source>
</reference>
<dbReference type="RefSeq" id="WP_013181530.1">
    <property type="nucleotide sequence ID" value="NC_014225.1"/>
</dbReference>
<evidence type="ECO:0000256" key="6">
    <source>
        <dbReference type="ARBA" id="ARBA00023027"/>
    </source>
</evidence>
<evidence type="ECO:0000256" key="8">
    <source>
        <dbReference type="SAM" id="Phobius"/>
    </source>
</evidence>
<evidence type="ECO:0000256" key="7">
    <source>
        <dbReference type="ARBA" id="ARBA00047599"/>
    </source>
</evidence>
<sequence>MSKPKVIIIGGGFGGINAARELANANIDLTVIDRTNHHLFQPLLYQVATAALSPGNIALPIREILRNQKNAAVIMGEVTAIDKESKKIIMLHGETMEYDYLIVATGARHSYFGNEQWEPFAPGLKTLNDAIAVRESILLAFERAERSNDPEQIASELRFVIVGGGPTGVEMAGSIAEIARKTLFNNFRRIVPENSEILIIEGTDRLLHTFPEELSKKALEDLQQMGVKVRTHTHVTNITEKGVYINEEFIPTSNVIWAAGNQASPLLKTLNVPQDRSGRAIVNEDLSIPGYSNVFVIGDAACAKNREGNPLPGIAPVAIQQGRYVAKVIETGERPPFHYVDKGVMATVGTSKAVAAIGKRCFTGLLAWFAWCFIHIFYLISFPNRLIVMMQWMIMYLGGNRHVRIIKKPIFDQKK</sequence>
<dbReference type="PANTHER" id="PTHR43706">
    <property type="entry name" value="NADH DEHYDROGENASE"/>
    <property type="match status" value="1"/>
</dbReference>
<comment type="catalytic activity">
    <reaction evidence="7">
        <text>a quinone + NADH + H(+) = a quinol + NAD(+)</text>
        <dbReference type="Rhea" id="RHEA:46160"/>
        <dbReference type="ChEBI" id="CHEBI:15378"/>
        <dbReference type="ChEBI" id="CHEBI:24646"/>
        <dbReference type="ChEBI" id="CHEBI:57540"/>
        <dbReference type="ChEBI" id="CHEBI:57945"/>
        <dbReference type="ChEBI" id="CHEBI:132124"/>
        <dbReference type="EC" id="1.6.5.9"/>
    </reaction>
</comment>
<name>D6YUJ1_WADCW</name>
<evidence type="ECO:0000313" key="11">
    <source>
        <dbReference type="Proteomes" id="UP000001505"/>
    </source>
</evidence>
<accession>D6YUJ1</accession>
<evidence type="ECO:0000256" key="3">
    <source>
        <dbReference type="ARBA" id="ARBA00022630"/>
    </source>
</evidence>
<dbReference type="Gene3D" id="3.50.50.100">
    <property type="match status" value="1"/>
</dbReference>
<dbReference type="Proteomes" id="UP000001505">
    <property type="component" value="Chromosome"/>
</dbReference>
<dbReference type="PANTHER" id="PTHR43706:SF47">
    <property type="entry name" value="EXTERNAL NADH-UBIQUINONE OXIDOREDUCTASE 1, MITOCHONDRIAL-RELATED"/>
    <property type="match status" value="1"/>
</dbReference>
<dbReference type="eggNOG" id="COG1252">
    <property type="taxonomic scope" value="Bacteria"/>
</dbReference>
<evidence type="ECO:0000256" key="5">
    <source>
        <dbReference type="ARBA" id="ARBA00023002"/>
    </source>
</evidence>
<keyword evidence="8" id="KW-0472">Membrane</keyword>
<keyword evidence="8" id="KW-0812">Transmembrane</keyword>
<dbReference type="KEGG" id="wch:wcw_0430"/>
<protein>
    <recommendedName>
        <fullName evidence="2">NADH:ubiquinone reductase (non-electrogenic)</fullName>
        <ecNumber evidence="2">1.6.5.9</ecNumber>
    </recommendedName>
</protein>
<dbReference type="PRINTS" id="PR00368">
    <property type="entry name" value="FADPNR"/>
</dbReference>
<keyword evidence="11" id="KW-1185">Reference proteome</keyword>
<gene>
    <name evidence="10" type="primary">ndh</name>
    <name evidence="10" type="ordered locus">wcw_0430</name>
</gene>
<evidence type="ECO:0000256" key="1">
    <source>
        <dbReference type="ARBA" id="ARBA00005272"/>
    </source>
</evidence>
<keyword evidence="3" id="KW-0285">Flavoprotein</keyword>
<dbReference type="Pfam" id="PF07992">
    <property type="entry name" value="Pyr_redox_2"/>
    <property type="match status" value="1"/>
</dbReference>
<feature type="domain" description="FAD/NAD(P)-binding" evidence="9">
    <location>
        <begin position="5"/>
        <end position="322"/>
    </location>
</feature>
<proteinExistence type="inferred from homology"/>
<comment type="similarity">
    <text evidence="1">Belongs to the NADH dehydrogenase family.</text>
</comment>
<dbReference type="AlphaFoldDB" id="D6YUJ1"/>
<evidence type="ECO:0000313" key="10">
    <source>
        <dbReference type="EMBL" id="ADI37802.1"/>
    </source>
</evidence>
<dbReference type="EC" id="1.6.5.9" evidence="2"/>
<evidence type="ECO:0000256" key="4">
    <source>
        <dbReference type="ARBA" id="ARBA00022827"/>
    </source>
</evidence>
<dbReference type="EMBL" id="CP001928">
    <property type="protein sequence ID" value="ADI37802.1"/>
    <property type="molecule type" value="Genomic_DNA"/>
</dbReference>
<keyword evidence="8" id="KW-1133">Transmembrane helix</keyword>
<keyword evidence="5 10" id="KW-0560">Oxidoreductase</keyword>
<dbReference type="InterPro" id="IPR036188">
    <property type="entry name" value="FAD/NAD-bd_sf"/>
</dbReference>
<feature type="transmembrane region" description="Helical" evidence="8">
    <location>
        <begin position="365"/>
        <end position="387"/>
    </location>
</feature>
<dbReference type="PRINTS" id="PR00411">
    <property type="entry name" value="PNDRDTASEI"/>
</dbReference>
<keyword evidence="6" id="KW-0520">NAD</keyword>
<dbReference type="InterPro" id="IPR023753">
    <property type="entry name" value="FAD/NAD-binding_dom"/>
</dbReference>
<dbReference type="STRING" id="716544.wcw_0430"/>
<dbReference type="InterPro" id="IPR045024">
    <property type="entry name" value="NDH-2"/>
</dbReference>
<keyword evidence="4" id="KW-0274">FAD</keyword>
<evidence type="ECO:0000259" key="9">
    <source>
        <dbReference type="Pfam" id="PF07992"/>
    </source>
</evidence>
<dbReference type="GO" id="GO:0050136">
    <property type="term" value="F:NADH dehydrogenase (quinone) (non-electrogenic) activity"/>
    <property type="evidence" value="ECO:0007669"/>
    <property type="project" value="UniProtKB-EC"/>
</dbReference>
<dbReference type="OrthoDB" id="9781621at2"/>
<evidence type="ECO:0000256" key="2">
    <source>
        <dbReference type="ARBA" id="ARBA00012637"/>
    </source>
</evidence>
<dbReference type="HOGENOM" id="CLU_021377_7_1_0"/>